<evidence type="ECO:0000313" key="8">
    <source>
        <dbReference type="EMBL" id="JAQ02235.1"/>
    </source>
</evidence>
<dbReference type="EMBL" id="GDHC01016394">
    <property type="protein sequence ID" value="JAQ02235.1"/>
    <property type="molecule type" value="Transcribed_RNA"/>
</dbReference>
<organism evidence="7">
    <name type="scientific">Lygus hesperus</name>
    <name type="common">Western plant bug</name>
    <dbReference type="NCBI Taxonomy" id="30085"/>
    <lineage>
        <taxon>Eukaryota</taxon>
        <taxon>Metazoa</taxon>
        <taxon>Ecdysozoa</taxon>
        <taxon>Arthropoda</taxon>
        <taxon>Hexapoda</taxon>
        <taxon>Insecta</taxon>
        <taxon>Pterygota</taxon>
        <taxon>Neoptera</taxon>
        <taxon>Paraneoptera</taxon>
        <taxon>Hemiptera</taxon>
        <taxon>Heteroptera</taxon>
        <taxon>Panheteroptera</taxon>
        <taxon>Cimicomorpha</taxon>
        <taxon>Miridae</taxon>
        <taxon>Mirini</taxon>
        <taxon>Lygus</taxon>
    </lineage>
</organism>
<dbReference type="GO" id="GO:0016301">
    <property type="term" value="F:kinase activity"/>
    <property type="evidence" value="ECO:0007669"/>
    <property type="project" value="UniProtKB-KW"/>
</dbReference>
<protein>
    <submittedName>
        <fullName evidence="7">SNF1-related protein kinase regulatory subunit gamma-1-like protein</fullName>
    </submittedName>
</protein>
<dbReference type="InterPro" id="IPR046342">
    <property type="entry name" value="CBS_dom_sf"/>
</dbReference>
<dbReference type="PROSITE" id="PS51371">
    <property type="entry name" value="CBS"/>
    <property type="match status" value="1"/>
</dbReference>
<dbReference type="CDD" id="cd02205">
    <property type="entry name" value="CBS_pair_SF"/>
    <property type="match status" value="1"/>
</dbReference>
<evidence type="ECO:0000256" key="2">
    <source>
        <dbReference type="ARBA" id="ARBA00022737"/>
    </source>
</evidence>
<name>A0A0A9X4Q9_LYGHE</name>
<evidence type="ECO:0000256" key="1">
    <source>
        <dbReference type="ARBA" id="ARBA00006750"/>
    </source>
</evidence>
<dbReference type="InterPro" id="IPR050511">
    <property type="entry name" value="AMPK_gamma/SDS23_families"/>
</dbReference>
<proteinExistence type="inferred from homology"/>
<evidence type="ECO:0000313" key="7">
    <source>
        <dbReference type="EMBL" id="JAG14601.1"/>
    </source>
</evidence>
<reference evidence="7" key="2">
    <citation type="submission" date="2014-07" db="EMBL/GenBank/DDBJ databases">
        <authorList>
            <person name="Hull J."/>
        </authorList>
    </citation>
    <scope>NUCLEOTIDE SEQUENCE</scope>
</reference>
<dbReference type="EMBL" id="GBHO01029003">
    <property type="protein sequence ID" value="JAG14601.1"/>
    <property type="molecule type" value="Transcribed_RNA"/>
</dbReference>
<evidence type="ECO:0000256" key="5">
    <source>
        <dbReference type="PROSITE-ProRule" id="PRU00703"/>
    </source>
</evidence>
<keyword evidence="7" id="KW-0418">Kinase</keyword>
<keyword evidence="2" id="KW-0677">Repeat</keyword>
<feature type="domain" description="CBS" evidence="6">
    <location>
        <begin position="1"/>
        <end position="60"/>
    </location>
</feature>
<keyword evidence="7" id="KW-0808">Transferase</keyword>
<accession>A0A0A9X4Q9</accession>
<gene>
    <name evidence="7" type="primary">CBSCBS2</name>
    <name evidence="7" type="ORF">CM83_3138</name>
    <name evidence="8" type="ORF">g.14909</name>
</gene>
<dbReference type="Pfam" id="PF00571">
    <property type="entry name" value="CBS"/>
    <property type="match status" value="2"/>
</dbReference>
<reference evidence="8" key="3">
    <citation type="journal article" date="2016" name="Gigascience">
        <title>De novo construction of an expanded transcriptome assembly for the western tarnished plant bug, Lygus hesperus.</title>
        <authorList>
            <person name="Tassone E.E."/>
            <person name="Geib S.M."/>
            <person name="Hall B."/>
            <person name="Fabrick J.A."/>
            <person name="Brent C.S."/>
            <person name="Hull J.J."/>
        </authorList>
    </citation>
    <scope>NUCLEOTIDE SEQUENCE</scope>
</reference>
<sequence>MKQSECLYLIKNTDRAIDAFRKISETGVSGLPVVDNDGALCDSISVRDLRAVGTNGENFSRLFLTIQEFKSISREEFPHVAPASHWTTQPVPKSARYVTPDDDFEVVIRSMNDGNMHRIFVCSQMSIDTNKPTPISVISQRDIIYTVLRVLGTISE</sequence>
<dbReference type="PANTHER" id="PTHR13780:SF36">
    <property type="entry name" value="CBS DOMAIN-CONTAINING PROTEIN"/>
    <property type="match status" value="1"/>
</dbReference>
<comment type="subunit">
    <text evidence="4">AMPK is a heterotrimer of an alpha catalytic subunit (PRKAA1 or PRKAA2), a beta (PRKAB1 or PRKAB2) and a gamma non-catalytic subunits (PRKAG1, PRKAG2 or PRKAG3). Interacts with FNIP1 and FNIP2.</text>
</comment>
<evidence type="ECO:0000256" key="3">
    <source>
        <dbReference type="ARBA" id="ARBA00023122"/>
    </source>
</evidence>
<dbReference type="InterPro" id="IPR000644">
    <property type="entry name" value="CBS_dom"/>
</dbReference>
<dbReference type="PANTHER" id="PTHR13780">
    <property type="entry name" value="AMP-ACTIVATED PROTEIN KINASE, GAMMA REGULATORY SUBUNIT"/>
    <property type="match status" value="1"/>
</dbReference>
<comment type="similarity">
    <text evidence="1">Belongs to the 5'-AMP-activated protein kinase gamma subunit family.</text>
</comment>
<evidence type="ECO:0000259" key="6">
    <source>
        <dbReference type="PROSITE" id="PS51371"/>
    </source>
</evidence>
<dbReference type="SMART" id="SM00116">
    <property type="entry name" value="CBS"/>
    <property type="match status" value="2"/>
</dbReference>
<dbReference type="SUPFAM" id="SSF54631">
    <property type="entry name" value="CBS-domain pair"/>
    <property type="match status" value="1"/>
</dbReference>
<reference evidence="7" key="1">
    <citation type="journal article" date="2014" name="PLoS ONE">
        <title>Transcriptome-Based Identification of ABC Transporters in the Western Tarnished Plant Bug Lygus hesperus.</title>
        <authorList>
            <person name="Hull J.J."/>
            <person name="Chaney K."/>
            <person name="Geib S.M."/>
            <person name="Fabrick J.A."/>
            <person name="Brent C.S."/>
            <person name="Walsh D."/>
            <person name="Lavine L.C."/>
        </authorList>
    </citation>
    <scope>NUCLEOTIDE SEQUENCE</scope>
</reference>
<keyword evidence="3 5" id="KW-0129">CBS domain</keyword>
<dbReference type="Gene3D" id="3.10.580.10">
    <property type="entry name" value="CBS-domain"/>
    <property type="match status" value="1"/>
</dbReference>
<dbReference type="AlphaFoldDB" id="A0A0A9X4Q9"/>
<evidence type="ECO:0000256" key="4">
    <source>
        <dbReference type="ARBA" id="ARBA00025878"/>
    </source>
</evidence>